<dbReference type="KEGG" id="soe:110788625"/>
<dbReference type="RefSeq" id="XP_021848950.1">
    <property type="nucleotide sequence ID" value="XM_021993258.2"/>
</dbReference>
<dbReference type="GeneID" id="110788625"/>
<dbReference type="PANTHER" id="PTHR36410">
    <property type="entry name" value="EXPRESSED PROTEIN"/>
    <property type="match status" value="1"/>
</dbReference>
<proteinExistence type="predicted"/>
<sequence length="133" mass="14538">MNHAIKLGRLSLQSPILCSSSGLSSVTGKKGVGSVRFVQVNSSGNDDPNKQSNFRNMDNNTNKKDEQQDNNLNVMKESFGEGYSTRSDDEGFGGIYGGNDEGNAEMKVVQDPAHHDNDQGSEVKEKEKSRNQK</sequence>
<evidence type="ECO:0000313" key="2">
    <source>
        <dbReference type="Proteomes" id="UP000813463"/>
    </source>
</evidence>
<evidence type="ECO:0000313" key="3">
    <source>
        <dbReference type="RefSeq" id="XP_021848950.1"/>
    </source>
</evidence>
<protein>
    <submittedName>
        <fullName evidence="3">Uncharacterized protein</fullName>
    </submittedName>
</protein>
<feature type="region of interest" description="Disordered" evidence="1">
    <location>
        <begin position="39"/>
        <end position="133"/>
    </location>
</feature>
<reference evidence="2" key="1">
    <citation type="journal article" date="2021" name="Nat. Commun.">
        <title>Genomic analyses provide insights into spinach domestication and the genetic basis of agronomic traits.</title>
        <authorList>
            <person name="Cai X."/>
            <person name="Sun X."/>
            <person name="Xu C."/>
            <person name="Sun H."/>
            <person name="Wang X."/>
            <person name="Ge C."/>
            <person name="Zhang Z."/>
            <person name="Wang Q."/>
            <person name="Fei Z."/>
            <person name="Jiao C."/>
            <person name="Wang Q."/>
        </authorList>
    </citation>
    <scope>NUCLEOTIDE SEQUENCE [LARGE SCALE GENOMIC DNA]</scope>
    <source>
        <strain evidence="2">cv. Varoflay</strain>
    </source>
</reference>
<reference evidence="3" key="2">
    <citation type="submission" date="2025-08" db="UniProtKB">
        <authorList>
            <consortium name="RefSeq"/>
        </authorList>
    </citation>
    <scope>IDENTIFICATION</scope>
    <source>
        <tissue evidence="3">Leaf</tissue>
    </source>
</reference>
<feature type="compositionally biased region" description="Polar residues" evidence="1">
    <location>
        <begin position="39"/>
        <end position="60"/>
    </location>
</feature>
<dbReference type="PANTHER" id="PTHR36410:SF1">
    <property type="entry name" value="EXPRESSED PROTEIN"/>
    <property type="match status" value="1"/>
</dbReference>
<evidence type="ECO:0000256" key="1">
    <source>
        <dbReference type="SAM" id="MobiDB-lite"/>
    </source>
</evidence>
<organism evidence="2 3">
    <name type="scientific">Spinacia oleracea</name>
    <name type="common">Spinach</name>
    <dbReference type="NCBI Taxonomy" id="3562"/>
    <lineage>
        <taxon>Eukaryota</taxon>
        <taxon>Viridiplantae</taxon>
        <taxon>Streptophyta</taxon>
        <taxon>Embryophyta</taxon>
        <taxon>Tracheophyta</taxon>
        <taxon>Spermatophyta</taxon>
        <taxon>Magnoliopsida</taxon>
        <taxon>eudicotyledons</taxon>
        <taxon>Gunneridae</taxon>
        <taxon>Pentapetalae</taxon>
        <taxon>Caryophyllales</taxon>
        <taxon>Chenopodiaceae</taxon>
        <taxon>Chenopodioideae</taxon>
        <taxon>Anserineae</taxon>
        <taxon>Spinacia</taxon>
    </lineage>
</organism>
<name>A0A9R0JVS7_SPIOL</name>
<dbReference type="OrthoDB" id="1702799at2759"/>
<accession>A0A9R0JVS7</accession>
<gene>
    <name evidence="3" type="primary">LOC110788625</name>
</gene>
<dbReference type="Proteomes" id="UP000813463">
    <property type="component" value="Chromosome 3"/>
</dbReference>
<feature type="compositionally biased region" description="Basic and acidic residues" evidence="1">
    <location>
        <begin position="112"/>
        <end position="133"/>
    </location>
</feature>
<keyword evidence="2" id="KW-1185">Reference proteome</keyword>
<dbReference type="AlphaFoldDB" id="A0A9R0JVS7"/>